<dbReference type="Proteomes" id="UP001138757">
    <property type="component" value="Unassembled WGS sequence"/>
</dbReference>
<comment type="cofactor">
    <cofactor evidence="1 4">
        <name>a divalent metal cation</name>
        <dbReference type="ChEBI" id="CHEBI:60240"/>
    </cofactor>
</comment>
<comment type="similarity">
    <text evidence="4">Belongs to the Maf family.</text>
</comment>
<gene>
    <name evidence="5" type="ORF">KK488_16655</name>
</gene>
<dbReference type="HAMAP" id="MF_00528">
    <property type="entry name" value="Maf"/>
    <property type="match status" value="1"/>
</dbReference>
<dbReference type="CDD" id="cd00555">
    <property type="entry name" value="Maf"/>
    <property type="match status" value="1"/>
</dbReference>
<dbReference type="GO" id="GO:0047429">
    <property type="term" value="F:nucleoside triphosphate diphosphatase activity"/>
    <property type="evidence" value="ECO:0007669"/>
    <property type="project" value="UniProtKB-EC"/>
</dbReference>
<keyword evidence="6" id="KW-1185">Reference proteome</keyword>
<evidence type="ECO:0000256" key="4">
    <source>
        <dbReference type="HAMAP-Rule" id="MF_00528"/>
    </source>
</evidence>
<proteinExistence type="inferred from homology"/>
<keyword evidence="4" id="KW-0963">Cytoplasm</keyword>
<dbReference type="GO" id="GO:0009117">
    <property type="term" value="P:nucleotide metabolic process"/>
    <property type="evidence" value="ECO:0007669"/>
    <property type="project" value="UniProtKB-KW"/>
</dbReference>
<accession>A0A9X1DER3</accession>
<dbReference type="PANTHER" id="PTHR43213">
    <property type="entry name" value="BIFUNCTIONAL DTTP/UTP PYROPHOSPHATASE/METHYLTRANSFERASE PROTEIN-RELATED"/>
    <property type="match status" value="1"/>
</dbReference>
<dbReference type="Pfam" id="PF02545">
    <property type="entry name" value="Maf"/>
    <property type="match status" value="1"/>
</dbReference>
<dbReference type="EC" id="3.6.1.9" evidence="4"/>
<protein>
    <recommendedName>
        <fullName evidence="4">Nucleoside triphosphate pyrophosphatase</fullName>
        <ecNumber evidence="4">3.6.1.9</ecNumber>
    </recommendedName>
    <alternativeName>
        <fullName evidence="4">Nucleotide pyrophosphatase</fullName>
        <shortName evidence="4">Nucleotide PPase</shortName>
    </alternativeName>
</protein>
<evidence type="ECO:0000256" key="2">
    <source>
        <dbReference type="ARBA" id="ARBA00022801"/>
    </source>
</evidence>
<comment type="catalytic activity">
    <reaction evidence="4">
        <text>a 2'-deoxyribonucleoside 5'-triphosphate + H2O = a 2'-deoxyribonucleoside 5'-phosphate + diphosphate + H(+)</text>
        <dbReference type="Rhea" id="RHEA:44644"/>
        <dbReference type="ChEBI" id="CHEBI:15377"/>
        <dbReference type="ChEBI" id="CHEBI:15378"/>
        <dbReference type="ChEBI" id="CHEBI:33019"/>
        <dbReference type="ChEBI" id="CHEBI:61560"/>
        <dbReference type="ChEBI" id="CHEBI:65317"/>
        <dbReference type="EC" id="3.6.1.9"/>
    </reaction>
</comment>
<dbReference type="InterPro" id="IPR029001">
    <property type="entry name" value="ITPase-like_fam"/>
</dbReference>
<dbReference type="GO" id="GO:0005737">
    <property type="term" value="C:cytoplasm"/>
    <property type="evidence" value="ECO:0007669"/>
    <property type="project" value="UniProtKB-SubCell"/>
</dbReference>
<dbReference type="RefSeq" id="WP_214624830.1">
    <property type="nucleotide sequence ID" value="NZ_JAHGAW010000011.1"/>
</dbReference>
<comment type="function">
    <text evidence="4">Nucleoside triphosphate pyrophosphatase. May have a dual role in cell division arrest and in preventing the incorporation of modified nucleotides into cellular nucleic acids.</text>
</comment>
<organism evidence="5 6">
    <name type="scientific">Sphingobium nicotianae</name>
    <dbReference type="NCBI Taxonomy" id="2782607"/>
    <lineage>
        <taxon>Bacteria</taxon>
        <taxon>Pseudomonadati</taxon>
        <taxon>Pseudomonadota</taxon>
        <taxon>Alphaproteobacteria</taxon>
        <taxon>Sphingomonadales</taxon>
        <taxon>Sphingomonadaceae</taxon>
        <taxon>Sphingobium</taxon>
    </lineage>
</organism>
<evidence type="ECO:0000256" key="3">
    <source>
        <dbReference type="ARBA" id="ARBA00023080"/>
    </source>
</evidence>
<name>A0A9X1DER3_9SPHN</name>
<comment type="caution">
    <text evidence="5">The sequence shown here is derived from an EMBL/GenBank/DDBJ whole genome shotgun (WGS) entry which is preliminary data.</text>
</comment>
<dbReference type="InterPro" id="IPR003697">
    <property type="entry name" value="Maf-like"/>
</dbReference>
<comment type="subcellular location">
    <subcellularLocation>
        <location evidence="4">Cytoplasm</location>
    </subcellularLocation>
</comment>
<comment type="catalytic activity">
    <reaction evidence="4">
        <text>a ribonucleoside 5'-triphosphate + H2O = a ribonucleoside 5'-phosphate + diphosphate + H(+)</text>
        <dbReference type="Rhea" id="RHEA:23996"/>
        <dbReference type="ChEBI" id="CHEBI:15377"/>
        <dbReference type="ChEBI" id="CHEBI:15378"/>
        <dbReference type="ChEBI" id="CHEBI:33019"/>
        <dbReference type="ChEBI" id="CHEBI:58043"/>
        <dbReference type="ChEBI" id="CHEBI:61557"/>
        <dbReference type="EC" id="3.6.1.9"/>
    </reaction>
</comment>
<dbReference type="AlphaFoldDB" id="A0A9X1DER3"/>
<sequence length="200" mass="22026">MSETLLLASQSTSRRRLLADAMVPFETVDAGVDEEALKAALDAEGMGARDLADALAEWKAKRPSMRHPTALVLGCDQTLELEDGSRLDKIDTREEAADLLARMSGRTHKLHSAAVIAQGGEPVWRQVESVTLQMRPLSAAFIDHYLDLDWENCRWCVGCYRVEGPGAQLFARIQGSLFAVQGLPLLPLLDYLRVRSILPA</sequence>
<comment type="caution">
    <text evidence="4">Lacks conserved residue(s) required for the propagation of feature annotation.</text>
</comment>
<evidence type="ECO:0000256" key="1">
    <source>
        <dbReference type="ARBA" id="ARBA00001968"/>
    </source>
</evidence>
<dbReference type="PIRSF" id="PIRSF006305">
    <property type="entry name" value="Maf"/>
    <property type="match status" value="1"/>
</dbReference>
<reference evidence="5" key="1">
    <citation type="submission" date="2021-05" db="EMBL/GenBank/DDBJ databases">
        <title>Genome of Sphingobium sp. strain.</title>
        <authorList>
            <person name="Fan R."/>
        </authorList>
    </citation>
    <scope>NUCLEOTIDE SEQUENCE</scope>
    <source>
        <strain evidence="5">H33</strain>
    </source>
</reference>
<dbReference type="Gene3D" id="3.90.950.10">
    <property type="match status" value="1"/>
</dbReference>
<dbReference type="PANTHER" id="PTHR43213:SF5">
    <property type="entry name" value="BIFUNCTIONAL DTTP_UTP PYROPHOSPHATASE_METHYLTRANSFERASE PROTEIN-RELATED"/>
    <property type="match status" value="1"/>
</dbReference>
<dbReference type="SUPFAM" id="SSF52972">
    <property type="entry name" value="ITPase-like"/>
    <property type="match status" value="1"/>
</dbReference>
<keyword evidence="2 4" id="KW-0378">Hydrolase</keyword>
<dbReference type="EMBL" id="JAHGAW010000011">
    <property type="protein sequence ID" value="MBT2188588.1"/>
    <property type="molecule type" value="Genomic_DNA"/>
</dbReference>
<evidence type="ECO:0000313" key="5">
    <source>
        <dbReference type="EMBL" id="MBT2188588.1"/>
    </source>
</evidence>
<feature type="active site" description="Proton acceptor" evidence="4">
    <location>
        <position position="76"/>
    </location>
</feature>
<evidence type="ECO:0000313" key="6">
    <source>
        <dbReference type="Proteomes" id="UP001138757"/>
    </source>
</evidence>
<keyword evidence="3 4" id="KW-0546">Nucleotide metabolism</keyword>